<evidence type="ECO:0000256" key="1">
    <source>
        <dbReference type="SAM" id="Coils"/>
    </source>
</evidence>
<feature type="coiled-coil region" evidence="1">
    <location>
        <begin position="728"/>
        <end position="783"/>
    </location>
</feature>
<feature type="compositionally biased region" description="Polar residues" evidence="2">
    <location>
        <begin position="1"/>
        <end position="12"/>
    </location>
</feature>
<name>A0AAE7RF38_9CAUD</name>
<dbReference type="EC" id="4.2.2.n1" evidence="3"/>
<feature type="region of interest" description="Disordered" evidence="2">
    <location>
        <begin position="1"/>
        <end position="29"/>
    </location>
</feature>
<keyword evidence="3" id="KW-0456">Lyase</keyword>
<dbReference type="GO" id="GO:0016829">
    <property type="term" value="F:lyase activity"/>
    <property type="evidence" value="ECO:0007669"/>
    <property type="project" value="UniProtKB-KW"/>
</dbReference>
<dbReference type="EMBL" id="MW258709">
    <property type="protein sequence ID" value="QVV96887.1"/>
    <property type="molecule type" value="Genomic_DNA"/>
</dbReference>
<evidence type="ECO:0000313" key="4">
    <source>
        <dbReference type="Proteomes" id="UP000827835"/>
    </source>
</evidence>
<evidence type="ECO:0000256" key="2">
    <source>
        <dbReference type="SAM" id="MobiDB-lite"/>
    </source>
</evidence>
<feature type="region of interest" description="Disordered" evidence="2">
    <location>
        <begin position="835"/>
        <end position="863"/>
    </location>
</feature>
<sequence>MASRGVRNNNPGNIRVSKDQWEGATGDDGEFVTFDSPESGARAMAKNLMSYGRQGFDSIEKILNRYAPPKENDTQAYIDSISAATGIPPTQSLDLNDPDTLMSLTQAMSFHETGHKYDPSVFQQGVSRATNGLTPKTPPVSANVFDALTEGLKSKPKVAVGENLPGVTGFNVEGTEPEAPNESFGETFYKATGETVDQRARRSTWFGFGGAAEAEVKNSLIGVAVRAGQTEDSLDVVGDVFNPTRWNNHKWSRDELDQIRNAGVLPQYYGVITGGSPQNLNELINLALENQKLDTEKYKAGTGALLAAGVVGAGVDPLSYVPLAGQVGKGGKLINKMFTVAAQGGALAGTSEIIRTSVAGGNAHVAEAIMGGALFAGGMTAIADGIGRVLGKSAASNEFAGPAIRLEARETARNVDGQDLSRLPIREGEQTFSHQGVNYAEVPGEPGSVRLEDGSILIGENPLNPRTRQVFDEVIEPERAAAGVNLGGLTEIGLKLLRSENPEVRGLAADLVRSPTGMQSGASGKIGTTASDVFERLRAVDHRFYNDLDDAVTTALKDPYFQTSFWRDNSAMREDVYKRASLAIEDSSGQLKAQLTPGEVKVYDLLKNQFDAKREMMENPAMFGRADAQSIFPGSRFKGTYVPNVYSSQMKQLYIQELGSRENLQEAIKQSWLASYASRPEVKARVDEMLAEQLQAAQPAAGKTSGPASSQRAEVTAASDQMKLDDAATRASDKVAELNDVLTNAEKRVADREKKLQNSKDRLASHEAKLKELEEQLAAKPNSKTIPVKIESRKQMIETQQSHVRMNTERLDYMNAQATKVRDRITKATADSEAAAAAAKGPKPVVDGQVSTAGETASGATPQAAPEVTMAMVEKYANDKAYGISHADDFERSSVMEDNISGLVGLENNKFLEARNLFDNDMEITLPNGNPFSVNSLREWNMDKIAPAYNRRVNGDISIMAGTGKTTKEMKDAVETLMSRAGDNGKLKGEVAVLRDTLKVLTGRARRDGADDAAFATAMRTLTDLSFFAKNAYMGVQNLTEIGGMLARGNVRALMHGVPIFRDLAFRNKKVGGSEIKDLHNVIFGKELDDSIRPSKQDVIDRLRAYSSMGRVSSAALGGAKYYTGELAVRSPLTKVLNTTTNYLLDAGRQGFLSDIVEHSLTGSKRKFDERWLKTAGISDDQWKGIKSLIRENVTRGEDGKYTIRDKKAFSQDSRAMDLWRMGDTIADETLLRPHKLSNMDAKAYGPLAKAVLQFKNFVIKSINGRTMRTYYNATKNNRAMDAALSTVMSMGLAGLYYMAQAHVKAYAMQDGRDKEYLKQALNPTMIGYAALSRSSHIGGPLGVANLLGGVLGIQDTKLLRSSILPRSPTEKPERAITYGASTSDPVMNAVGNFLEQVPAFGYAANVGASAYNLAGYLKANTRVDERDYMTGMYNTFRELVPNDPITQKLLLGTFEEQGIHIKD</sequence>
<keyword evidence="1" id="KW-0175">Coiled coil</keyword>
<reference evidence="4" key="1">
    <citation type="journal article" date="2021" name="Viruses">
        <title>Novel Viruses That Lyse Plant and Human Strains of Kosakonia cowanii.</title>
        <authorList>
            <person name="Petrzik K."/>
            <person name="Brazdova S."/>
            <person name="Krawczyk K."/>
        </authorList>
    </citation>
    <scope>NUCLEOTIDE SEQUENCE [LARGE SCALE GENOMIC DNA]</scope>
</reference>
<protein>
    <submittedName>
        <fullName evidence="3">Peptidoglycan lytic exotransglycosylase</fullName>
        <ecNumber evidence="3">4.2.2.n1</ecNumber>
    </submittedName>
</protein>
<keyword evidence="4" id="KW-1185">Reference proteome</keyword>
<feature type="region of interest" description="Disordered" evidence="2">
    <location>
        <begin position="697"/>
        <end position="720"/>
    </location>
</feature>
<organism evidence="3 4">
    <name type="scientific">Kosakonia phage Kc166A</name>
    <dbReference type="NCBI Taxonomy" id="2801381"/>
    <lineage>
        <taxon>Viruses</taxon>
        <taxon>Duplodnaviria</taxon>
        <taxon>Heunggongvirae</taxon>
        <taxon>Uroviricota</taxon>
        <taxon>Caudoviricetes</taxon>
        <taxon>Autographivirales</taxon>
        <taxon>Autotranscriptaviridae</taxon>
        <taxon>Studiervirinae</taxon>
        <taxon>Kayfunavirus</taxon>
        <taxon>Kayfunavirus Kc166A</taxon>
    </lineage>
</organism>
<proteinExistence type="predicted"/>
<evidence type="ECO:0000313" key="3">
    <source>
        <dbReference type="EMBL" id="QVV96887.1"/>
    </source>
</evidence>
<feature type="compositionally biased region" description="Polar residues" evidence="2">
    <location>
        <begin position="849"/>
        <end position="861"/>
    </location>
</feature>
<accession>A0AAE7RF38</accession>
<dbReference type="Proteomes" id="UP000827835">
    <property type="component" value="Segment"/>
</dbReference>